<dbReference type="InterPro" id="IPR023631">
    <property type="entry name" value="Amidase_dom"/>
</dbReference>
<dbReference type="EMBL" id="SACN01000004">
    <property type="protein sequence ID" value="RVT89710.1"/>
    <property type="molecule type" value="Genomic_DNA"/>
</dbReference>
<reference evidence="3 4" key="1">
    <citation type="submission" date="2019-01" db="EMBL/GenBank/DDBJ databases">
        <authorList>
            <person name="Chen W.-M."/>
        </authorList>
    </citation>
    <scope>NUCLEOTIDE SEQUENCE [LARGE SCALE GENOMIC DNA]</scope>
    <source>
        <strain evidence="3 4">CCP-7</strain>
    </source>
</reference>
<dbReference type="GO" id="GO:0004040">
    <property type="term" value="F:amidase activity"/>
    <property type="evidence" value="ECO:0007669"/>
    <property type="project" value="UniProtKB-EC"/>
</dbReference>
<sequence>MIRWGLALTLLAAPAAALAIDIVEQPIDALAAEMAAGRTSAVALVKAYQARIAKIDSKLHAVIAVDPDALAQARTLDAERKAGRVRGPLHGVPILIKDNIESAGTLPTTAGSIALAHNVTGRDAPVVARLRAAGAIILGKTNLSEWANFRSLKSTSGWSAVGGLTHNPYALDRNPCGSSAGSGAAAAASLAAATIGTETDGSIVCPSSLNGLVGLKPTVGLVSRTHIIPISARQDTAGPMGRSVRDVALLLGAMAGSDAADPATTQSDAHKIDYAAALDAGALKGKRIGVMRFAAGFHPAVDALFDNAIADLKKGGAEIVEIPAFDLRPIRAITRDLLSAEFKEGINAYLASTDPSEVPSRNLTALIAFNKAHADAEMPWFGQEIFGFAEAAKPVTDPAVQKDAATATRLAGVEGIDAMLAKDRLDALIAPTNPPAWPSDLVNGGGASGGGASTLPAVAGYPHLTVPMGPVKGLPVGLSFIGPAWSEAKLLAIGYAYEQATHRREPPRYLASVP</sequence>
<evidence type="ECO:0000313" key="3">
    <source>
        <dbReference type="EMBL" id="RVT89710.1"/>
    </source>
</evidence>
<comment type="caution">
    <text evidence="3">The sequence shown here is derived from an EMBL/GenBank/DDBJ whole genome shotgun (WGS) entry which is preliminary data.</text>
</comment>
<organism evidence="3 4">
    <name type="scientific">Sphingomonas crocodyli</name>
    <dbReference type="NCBI Taxonomy" id="1979270"/>
    <lineage>
        <taxon>Bacteria</taxon>
        <taxon>Pseudomonadati</taxon>
        <taxon>Pseudomonadota</taxon>
        <taxon>Alphaproteobacteria</taxon>
        <taxon>Sphingomonadales</taxon>
        <taxon>Sphingomonadaceae</taxon>
        <taxon>Sphingomonas</taxon>
    </lineage>
</organism>
<dbReference type="PANTHER" id="PTHR42678:SF34">
    <property type="entry name" value="OS04G0183300 PROTEIN"/>
    <property type="match status" value="1"/>
</dbReference>
<dbReference type="OrthoDB" id="8872210at2"/>
<keyword evidence="4" id="KW-1185">Reference proteome</keyword>
<name>A0A437LWF0_9SPHN</name>
<dbReference type="Gene3D" id="3.90.1300.10">
    <property type="entry name" value="Amidase signature (AS) domain"/>
    <property type="match status" value="1"/>
</dbReference>
<keyword evidence="1" id="KW-0732">Signal</keyword>
<dbReference type="SUPFAM" id="SSF75304">
    <property type="entry name" value="Amidase signature (AS) enzymes"/>
    <property type="match status" value="1"/>
</dbReference>
<proteinExistence type="predicted"/>
<evidence type="ECO:0000256" key="1">
    <source>
        <dbReference type="SAM" id="SignalP"/>
    </source>
</evidence>
<keyword evidence="3" id="KW-0378">Hydrolase</keyword>
<feature type="signal peptide" evidence="1">
    <location>
        <begin position="1"/>
        <end position="19"/>
    </location>
</feature>
<evidence type="ECO:0000259" key="2">
    <source>
        <dbReference type="Pfam" id="PF01425"/>
    </source>
</evidence>
<accession>A0A437LWF0</accession>
<dbReference type="NCBIfam" id="NF006006">
    <property type="entry name" value="PRK08137.1"/>
    <property type="match status" value="1"/>
</dbReference>
<protein>
    <submittedName>
        <fullName evidence="3">Amidase</fullName>
        <ecNumber evidence="3">3.5.1.4</ecNumber>
    </submittedName>
</protein>
<evidence type="ECO:0000313" key="4">
    <source>
        <dbReference type="Proteomes" id="UP000282971"/>
    </source>
</evidence>
<feature type="chain" id="PRO_5019346609" evidence="1">
    <location>
        <begin position="20"/>
        <end position="514"/>
    </location>
</feature>
<dbReference type="Proteomes" id="UP000282971">
    <property type="component" value="Unassembled WGS sequence"/>
</dbReference>
<dbReference type="AlphaFoldDB" id="A0A437LWF0"/>
<feature type="domain" description="Amidase" evidence="2">
    <location>
        <begin position="44"/>
        <end position="491"/>
    </location>
</feature>
<dbReference type="PANTHER" id="PTHR42678">
    <property type="entry name" value="AMIDASE"/>
    <property type="match status" value="1"/>
</dbReference>
<dbReference type="Pfam" id="PF01425">
    <property type="entry name" value="Amidase"/>
    <property type="match status" value="1"/>
</dbReference>
<dbReference type="InterPro" id="IPR036928">
    <property type="entry name" value="AS_sf"/>
</dbReference>
<dbReference type="RefSeq" id="WP_127745874.1">
    <property type="nucleotide sequence ID" value="NZ_SACN01000004.1"/>
</dbReference>
<gene>
    <name evidence="3" type="ORF">EOD43_20215</name>
</gene>
<dbReference type="EC" id="3.5.1.4" evidence="3"/>